<geneLocation type="plasmid" evidence="1 2">
    <name>unnamed2</name>
</geneLocation>
<organism evidence="1 2">
    <name type="scientific">Burkholderia glumae</name>
    <name type="common">Pseudomonas glumae</name>
    <dbReference type="NCBI Taxonomy" id="337"/>
    <lineage>
        <taxon>Bacteria</taxon>
        <taxon>Pseudomonadati</taxon>
        <taxon>Pseudomonadota</taxon>
        <taxon>Betaproteobacteria</taxon>
        <taxon>Burkholderiales</taxon>
        <taxon>Burkholderiaceae</taxon>
        <taxon>Burkholderia</taxon>
    </lineage>
</organism>
<accession>A0ABY5BCC9</accession>
<proteinExistence type="predicted"/>
<evidence type="ECO:0000313" key="2">
    <source>
        <dbReference type="Proteomes" id="UP001056386"/>
    </source>
</evidence>
<evidence type="ECO:0000313" key="1">
    <source>
        <dbReference type="EMBL" id="USS44299.1"/>
    </source>
</evidence>
<dbReference type="RefSeq" id="WP_153479215.1">
    <property type="nucleotide sequence ID" value="NZ_CP021159.1"/>
</dbReference>
<gene>
    <name evidence="1" type="ORF">NFI99_13520</name>
</gene>
<keyword evidence="1" id="KW-0614">Plasmid</keyword>
<reference evidence="1" key="1">
    <citation type="submission" date="2022-06" db="EMBL/GenBank/DDBJ databases">
        <title>Draft genome sequence of Burkholderia glumae strain GR20004 isolated from rice panicle showing bacterial panicle blight.</title>
        <authorList>
            <person name="Choi S.Y."/>
            <person name="Lee Y.H."/>
        </authorList>
    </citation>
    <scope>NUCLEOTIDE SEQUENCE</scope>
    <source>
        <strain evidence="1">GR20004</strain>
        <plasmid evidence="1">unnamed2</plasmid>
    </source>
</reference>
<name>A0ABY5BCC9_BURGL</name>
<keyword evidence="2" id="KW-1185">Reference proteome</keyword>
<dbReference type="Proteomes" id="UP001056386">
    <property type="component" value="Plasmid unnamed2"/>
</dbReference>
<sequence length="95" mass="10719">MDREAANEASRLWVEAAAQTPEAQALIALGWQVTSPYGYSHPSGWTIEAIRTDGKWQTLLWKGRHIHDRFRRPLDAARAHADLVKPGGREDKSSR</sequence>
<protein>
    <submittedName>
        <fullName evidence="1">Uncharacterized protein</fullName>
    </submittedName>
</protein>
<dbReference type="EMBL" id="CP099585">
    <property type="protein sequence ID" value="USS44299.1"/>
    <property type="molecule type" value="Genomic_DNA"/>
</dbReference>